<feature type="region of interest" description="Disordered" evidence="1">
    <location>
        <begin position="231"/>
        <end position="300"/>
    </location>
</feature>
<reference evidence="2 3" key="1">
    <citation type="submission" date="2023-01" db="EMBL/GenBank/DDBJ databases">
        <title>Analysis of 21 Apiospora genomes using comparative genomics revels a genus with tremendous synthesis potential of carbohydrate active enzymes and secondary metabolites.</title>
        <authorList>
            <person name="Sorensen T."/>
        </authorList>
    </citation>
    <scope>NUCLEOTIDE SEQUENCE [LARGE SCALE GENOMIC DNA]</scope>
    <source>
        <strain evidence="2 3">CBS 20057</strain>
    </source>
</reference>
<organism evidence="2 3">
    <name type="scientific">Apiospora marii</name>
    <dbReference type="NCBI Taxonomy" id="335849"/>
    <lineage>
        <taxon>Eukaryota</taxon>
        <taxon>Fungi</taxon>
        <taxon>Dikarya</taxon>
        <taxon>Ascomycota</taxon>
        <taxon>Pezizomycotina</taxon>
        <taxon>Sordariomycetes</taxon>
        <taxon>Xylariomycetidae</taxon>
        <taxon>Amphisphaeriales</taxon>
        <taxon>Apiosporaceae</taxon>
        <taxon>Apiospora</taxon>
    </lineage>
</organism>
<feature type="compositionally biased region" description="Basic and acidic residues" evidence="1">
    <location>
        <begin position="231"/>
        <end position="261"/>
    </location>
</feature>
<evidence type="ECO:0000256" key="1">
    <source>
        <dbReference type="SAM" id="MobiDB-lite"/>
    </source>
</evidence>
<evidence type="ECO:0000313" key="2">
    <source>
        <dbReference type="EMBL" id="KAK8027437.1"/>
    </source>
</evidence>
<evidence type="ECO:0000313" key="3">
    <source>
        <dbReference type="Proteomes" id="UP001396898"/>
    </source>
</evidence>
<name>A0ABR1S6H8_9PEZI</name>
<keyword evidence="3" id="KW-1185">Reference proteome</keyword>
<sequence>MDDHKVDQMASVRGHKLTDSSTYFDWRRFFDPTAKILDIWGVFTGETPILPEPTEEDCLVYQDGRRNNNPQVDQQRTQFKLEFAYKRWEANRAKVKLARLLVQASTSDIVYREIEDTLLQSPRDAVAKLKSQYGISNDRAQTQLMNEVTQLKIWRCENATDYITRHKALRNDLVRAGYTKTDTQFVTDMIMGLGRDYAEFRRRWEWDTDRTPNDPPNVEFFCTRLRAEEAQVAADKKNKSKKPDDKKSDDKKTDKKERRCSYPDCPNPKGHNEEDCWTKYPEKKPKGLKQETNNTTPKEGGRRIAALSLTHPENFSQALLAASSKHSGDYDADPPTHWAPQLINKLPCYDVPNMSDLSKMLTDKLHKLRCAVENGDNPELAFTVQLLQRMPICGKTLRLIEKVYLKTDSSPPHIELTNMSKDYNPTWGQASFVIDRHGATMTAKDPLLKIAAHIADTLNPSKQQDEPSTPTHQPHTNNTEHDADDSIWGNATFVTDRHGVTRIVDHLTNTPLSKLDVNPAFYQAPI</sequence>
<comment type="caution">
    <text evidence="2">The sequence shown here is derived from an EMBL/GenBank/DDBJ whole genome shotgun (WGS) entry which is preliminary data.</text>
</comment>
<accession>A0ABR1S6H8</accession>
<feature type="compositionally biased region" description="Polar residues" evidence="1">
    <location>
        <begin position="460"/>
        <end position="477"/>
    </location>
</feature>
<feature type="region of interest" description="Disordered" evidence="1">
    <location>
        <begin position="460"/>
        <end position="487"/>
    </location>
</feature>
<feature type="compositionally biased region" description="Basic and acidic residues" evidence="1">
    <location>
        <begin position="270"/>
        <end position="289"/>
    </location>
</feature>
<gene>
    <name evidence="2" type="ORF">PG991_004493</name>
</gene>
<protein>
    <submittedName>
        <fullName evidence="2">Uncharacterized protein</fullName>
    </submittedName>
</protein>
<dbReference type="Proteomes" id="UP001396898">
    <property type="component" value="Unassembled WGS sequence"/>
</dbReference>
<dbReference type="EMBL" id="JAQQWI010000007">
    <property type="protein sequence ID" value="KAK8027437.1"/>
    <property type="molecule type" value="Genomic_DNA"/>
</dbReference>
<proteinExistence type="predicted"/>